<gene>
    <name evidence="1" type="ORF">CY35_07G129800</name>
</gene>
<name>A0ACB8HPV7_9BRYO</name>
<dbReference type="Proteomes" id="UP000828922">
    <property type="component" value="Linkage Group LG07"/>
</dbReference>
<keyword evidence="2" id="KW-1185">Reference proteome</keyword>
<evidence type="ECO:0000313" key="1">
    <source>
        <dbReference type="EMBL" id="KAH9558274.1"/>
    </source>
</evidence>
<comment type="caution">
    <text evidence="1">The sequence shown here is derived from an EMBL/GenBank/DDBJ whole genome shotgun (WGS) entry which is preliminary data.</text>
</comment>
<organism evidence="1 2">
    <name type="scientific">Sphagnum magellanicum</name>
    <dbReference type="NCBI Taxonomy" id="128215"/>
    <lineage>
        <taxon>Eukaryota</taxon>
        <taxon>Viridiplantae</taxon>
        <taxon>Streptophyta</taxon>
        <taxon>Embryophyta</taxon>
        <taxon>Bryophyta</taxon>
        <taxon>Sphagnophytina</taxon>
        <taxon>Sphagnopsida</taxon>
        <taxon>Sphagnales</taxon>
        <taxon>Sphagnaceae</taxon>
        <taxon>Sphagnum</taxon>
    </lineage>
</organism>
<reference evidence="2" key="1">
    <citation type="journal article" date="2022" name="New Phytol.">
        <title>Phylogenomic structure and speciation in an emerging model: the Sphagnum magellanicum complex (Bryophyta).</title>
        <authorList>
            <person name="Shaw A.J."/>
            <person name="Piatkowski B."/>
            <person name="Duffy A.M."/>
            <person name="Aguero B."/>
            <person name="Imwattana K."/>
            <person name="Nieto-Lugilde M."/>
            <person name="Healey A."/>
            <person name="Weston D.J."/>
            <person name="Patel M.N."/>
            <person name="Schmutz J."/>
            <person name="Grimwood J."/>
            <person name="Yavitt J.B."/>
            <person name="Hassel K."/>
            <person name="Stenoien H.K."/>
            <person name="Flatberg K.I."/>
            <person name="Bickford C.P."/>
            <person name="Hicks K.A."/>
        </authorList>
    </citation>
    <scope>NUCLEOTIDE SEQUENCE [LARGE SCALE GENOMIC DNA]</scope>
</reference>
<sequence length="58" mass="6279">MSGLTLGLMSLGLIDLEVLQQSGTEEEKKQAATILPVVKEQHQLPNRQSSLICGTLCQ</sequence>
<dbReference type="EMBL" id="CM038913">
    <property type="protein sequence ID" value="KAH9558274.1"/>
    <property type="molecule type" value="Genomic_DNA"/>
</dbReference>
<accession>A0ACB8HPV7</accession>
<evidence type="ECO:0000313" key="2">
    <source>
        <dbReference type="Proteomes" id="UP000828922"/>
    </source>
</evidence>
<proteinExistence type="predicted"/>
<protein>
    <submittedName>
        <fullName evidence="1">Uncharacterized protein</fullName>
    </submittedName>
</protein>